<comment type="similarity">
    <text evidence="3">Belongs to the HTATSF1 family.</text>
</comment>
<evidence type="ECO:0000313" key="25">
    <source>
        <dbReference type="EMBL" id="KAJ3589349.1"/>
    </source>
</evidence>
<reference evidence="25" key="1">
    <citation type="submission" date="2022-07" db="EMBL/GenBank/DDBJ databases">
        <title>Chromosome-level genome of Muraenolepis orangiensis.</title>
        <authorList>
            <person name="Kim J."/>
        </authorList>
    </citation>
    <scope>NUCLEOTIDE SEQUENCE</scope>
    <source>
        <strain evidence="25">KU_S4_2022</strain>
        <tissue evidence="25">Muscle</tissue>
    </source>
</reference>
<feature type="region of interest" description="Disordered" evidence="23">
    <location>
        <begin position="228"/>
        <end position="256"/>
    </location>
</feature>
<dbReference type="InterPro" id="IPR035979">
    <property type="entry name" value="RBD_domain_sf"/>
</dbReference>
<evidence type="ECO:0000256" key="19">
    <source>
        <dbReference type="ARBA" id="ARBA00023242"/>
    </source>
</evidence>
<dbReference type="GO" id="GO:0003723">
    <property type="term" value="F:RNA binding"/>
    <property type="evidence" value="ECO:0007669"/>
    <property type="project" value="UniProtKB-UniRule"/>
</dbReference>
<feature type="compositionally biased region" description="Basic residues" evidence="23">
    <location>
        <begin position="231"/>
        <end position="243"/>
    </location>
</feature>
<evidence type="ECO:0000256" key="6">
    <source>
        <dbReference type="ARBA" id="ARBA00022553"/>
    </source>
</evidence>
<name>A0A9Q0DJ41_9TELE</name>
<keyword evidence="13" id="KW-0007">Acetylation</keyword>
<dbReference type="GO" id="GO:0005694">
    <property type="term" value="C:chromosome"/>
    <property type="evidence" value="ECO:0007669"/>
    <property type="project" value="UniProtKB-SubCell"/>
</dbReference>
<evidence type="ECO:0000256" key="21">
    <source>
        <dbReference type="ARBA" id="ARBA00073773"/>
    </source>
</evidence>
<keyword evidence="14" id="KW-0805">Transcription regulation</keyword>
<dbReference type="FunFam" id="3.30.70.330:FF:000202">
    <property type="entry name" value="HIV Tat-specific factor 1"/>
    <property type="match status" value="1"/>
</dbReference>
<evidence type="ECO:0000256" key="11">
    <source>
        <dbReference type="ARBA" id="ARBA00022843"/>
    </source>
</evidence>
<dbReference type="PANTHER" id="PTHR15608">
    <property type="entry name" value="SPLICING FACTOR U2AF-ASSOCIATED PROTEIN 2"/>
    <property type="match status" value="1"/>
</dbReference>
<comment type="caution">
    <text evidence="25">The sequence shown here is derived from an EMBL/GenBank/DDBJ whole genome shotgun (WGS) entry which is preliminary data.</text>
</comment>
<feature type="domain" description="RRM" evidence="24">
    <location>
        <begin position="266"/>
        <end position="344"/>
    </location>
</feature>
<dbReference type="OrthoDB" id="10258585at2759"/>
<feature type="compositionally biased region" description="Low complexity" evidence="23">
    <location>
        <begin position="79"/>
        <end position="94"/>
    </location>
</feature>
<dbReference type="SMART" id="SM00361">
    <property type="entry name" value="RRM_1"/>
    <property type="match status" value="1"/>
</dbReference>
<keyword evidence="10" id="KW-0227">DNA damage</keyword>
<accession>A0A9Q0DJ41</accession>
<evidence type="ECO:0000256" key="12">
    <source>
        <dbReference type="ARBA" id="ARBA00022884"/>
    </source>
</evidence>
<sequence length="493" mass="54538">MGDGSDKNQEFVEQLRMQQLYSQRNADGSDPNTYTDPEDGTVYDWDHHKKAWFPKITEDFMAAYQANYGFTEDGTPDANAGLADAAKPGAAKGAAHPEPDPTQTPDQDQDQKEAKQKGEKRKAEPAWFDVDENKNTNVYVSGLPPDVSNEEFAELMTKCGIVMRDPVTEEFKVKLYKDGQGNLKGDGLCCYLKKESVALAMRLIDESEVRGYKLHVEEARFELKGQYDATKKKKKNKDHRKRLQQQQKQLDWRPEKQGEVRMRHEKVVIIQNMFHPSDFEEDPLVLNEYRDDLRTECEKFGQVKKVIIFDRHPDGVASVAFKEMEHADACIAALNGRWFGGRQLSAVLWDGATDYQVEETAREREERLKGWSKFLDPGSKNEKQNPNSTVSAPDASGPAPDASGPAPDASGPAPDVSGPAPDTPGPAPDTSGPAPVTSGPAPVTSGSAPEMPSDVTSATSEPCQETETRPQKQREEAVDSTDSSLEGSDEEEA</sequence>
<keyword evidence="12 22" id="KW-0694">RNA-binding</keyword>
<dbReference type="Pfam" id="PF00076">
    <property type="entry name" value="RRM_1"/>
    <property type="match status" value="1"/>
</dbReference>
<evidence type="ECO:0000256" key="17">
    <source>
        <dbReference type="ARBA" id="ARBA00023187"/>
    </source>
</evidence>
<dbReference type="InterPro" id="IPR003954">
    <property type="entry name" value="RRM_euk-type"/>
</dbReference>
<keyword evidence="11" id="KW-0832">Ubl conjugation</keyword>
<dbReference type="FunFam" id="3.30.70.330:FF:000105">
    <property type="entry name" value="HIV Tat-specific factor 1 homolog"/>
    <property type="match status" value="1"/>
</dbReference>
<keyword evidence="9" id="KW-0677">Repeat</keyword>
<dbReference type="InterPro" id="IPR034392">
    <property type="entry name" value="TatSF1-like_RRM1"/>
</dbReference>
<dbReference type="AlphaFoldDB" id="A0A9Q0DJ41"/>
<keyword evidence="16" id="KW-0804">Transcription</keyword>
<proteinExistence type="inferred from homology"/>
<keyword evidence="19" id="KW-0539">Nucleus</keyword>
<evidence type="ECO:0000256" key="4">
    <source>
        <dbReference type="ARBA" id="ARBA00022454"/>
    </source>
</evidence>
<organism evidence="25 26">
    <name type="scientific">Muraenolepis orangiensis</name>
    <name type="common">Patagonian moray cod</name>
    <dbReference type="NCBI Taxonomy" id="630683"/>
    <lineage>
        <taxon>Eukaryota</taxon>
        <taxon>Metazoa</taxon>
        <taxon>Chordata</taxon>
        <taxon>Craniata</taxon>
        <taxon>Vertebrata</taxon>
        <taxon>Euteleostomi</taxon>
        <taxon>Actinopterygii</taxon>
        <taxon>Neopterygii</taxon>
        <taxon>Teleostei</taxon>
        <taxon>Neoteleostei</taxon>
        <taxon>Acanthomorphata</taxon>
        <taxon>Zeiogadaria</taxon>
        <taxon>Gadariae</taxon>
        <taxon>Gadiformes</taxon>
        <taxon>Muraenolepidoidei</taxon>
        <taxon>Muraenolepididae</taxon>
        <taxon>Muraenolepis</taxon>
    </lineage>
</organism>
<dbReference type="InterPro" id="IPR012677">
    <property type="entry name" value="Nucleotide-bd_a/b_plait_sf"/>
</dbReference>
<keyword evidence="5" id="KW-1017">Isopeptide bond</keyword>
<feature type="compositionally biased region" description="Basic and acidic residues" evidence="23">
    <location>
        <begin position="109"/>
        <end position="124"/>
    </location>
</feature>
<dbReference type="GO" id="GO:0006281">
    <property type="term" value="P:DNA repair"/>
    <property type="evidence" value="ECO:0007669"/>
    <property type="project" value="UniProtKB-KW"/>
</dbReference>
<comment type="subunit">
    <text evidence="20">Component of the 17S U2 SnRNP complex, a ribonucleoprotein complex that contains small nuclear RNA (snRNA) U2 and a number of specific proteins. Within the 17S U2 SnRNP complex, interacts (via UHM region) directly with SF3B1. Component of a complex which is at least composed of HTATSF1/Tat-SF1, the P-TEFb complex components CDK9 and CCNT1, RNA polymerase II, SUPT5H, and NCL/nucleolin. Interacts with GTF2F2/RAP30 and POLR2A. Interacts with TCERG1/CA150. Interacts with (poly-ADP-ribosylated) RPA1; promoting HTATSF1 recruitment to DNA damage sites. Interacts (when phosphorylated) with TOPBP1; promoting recruitment of TOPBP1 to DNA damage sites during S-phase.</text>
</comment>
<evidence type="ECO:0000256" key="16">
    <source>
        <dbReference type="ARBA" id="ARBA00023163"/>
    </source>
</evidence>
<evidence type="ECO:0000256" key="18">
    <source>
        <dbReference type="ARBA" id="ARBA00023204"/>
    </source>
</evidence>
<feature type="compositionally biased region" description="Polar residues" evidence="23">
    <location>
        <begin position="16"/>
        <end position="35"/>
    </location>
</feature>
<dbReference type="SUPFAM" id="SSF54928">
    <property type="entry name" value="RNA-binding domain, RBD"/>
    <property type="match status" value="1"/>
</dbReference>
<feature type="compositionally biased region" description="Low complexity" evidence="23">
    <location>
        <begin position="391"/>
        <end position="420"/>
    </location>
</feature>
<feature type="compositionally biased region" description="Polar residues" evidence="23">
    <location>
        <begin position="454"/>
        <end position="465"/>
    </location>
</feature>
<evidence type="ECO:0000256" key="22">
    <source>
        <dbReference type="PROSITE-ProRule" id="PRU00176"/>
    </source>
</evidence>
<evidence type="ECO:0000256" key="7">
    <source>
        <dbReference type="ARBA" id="ARBA00022664"/>
    </source>
</evidence>
<keyword evidence="6" id="KW-0597">Phosphoprotein</keyword>
<keyword evidence="18" id="KW-0234">DNA repair</keyword>
<dbReference type="PANTHER" id="PTHR15608:SF0">
    <property type="entry name" value="HIV TAT-SPECIFIC FACTOR 1"/>
    <property type="match status" value="1"/>
</dbReference>
<dbReference type="GO" id="GO:0000398">
    <property type="term" value="P:mRNA splicing, via spliceosome"/>
    <property type="evidence" value="ECO:0007669"/>
    <property type="project" value="InterPro"/>
</dbReference>
<dbReference type="GO" id="GO:0005684">
    <property type="term" value="C:U2-type spliceosomal complex"/>
    <property type="evidence" value="ECO:0007669"/>
    <property type="project" value="TreeGrafter"/>
</dbReference>
<evidence type="ECO:0000256" key="9">
    <source>
        <dbReference type="ARBA" id="ARBA00022737"/>
    </source>
</evidence>
<evidence type="ECO:0000256" key="8">
    <source>
        <dbReference type="ARBA" id="ARBA00022728"/>
    </source>
</evidence>
<evidence type="ECO:0000256" key="10">
    <source>
        <dbReference type="ARBA" id="ARBA00022763"/>
    </source>
</evidence>
<evidence type="ECO:0000256" key="3">
    <source>
        <dbReference type="ARBA" id="ARBA00007747"/>
    </source>
</evidence>
<dbReference type="CDD" id="cd12282">
    <property type="entry name" value="RRM2_TatSF1_like"/>
    <property type="match status" value="1"/>
</dbReference>
<evidence type="ECO:0000256" key="20">
    <source>
        <dbReference type="ARBA" id="ARBA00062124"/>
    </source>
</evidence>
<evidence type="ECO:0000256" key="23">
    <source>
        <dbReference type="SAM" id="MobiDB-lite"/>
    </source>
</evidence>
<evidence type="ECO:0000313" key="26">
    <source>
        <dbReference type="Proteomes" id="UP001148018"/>
    </source>
</evidence>
<comment type="subcellular location">
    <subcellularLocation>
        <location evidence="2">Chromosome</location>
    </subcellularLocation>
    <subcellularLocation>
        <location evidence="1">Nucleus</location>
    </subcellularLocation>
</comment>
<keyword evidence="17" id="KW-0508">mRNA splicing</keyword>
<keyword evidence="15" id="KW-0010">Activator</keyword>
<keyword evidence="4" id="KW-0158">Chromosome</keyword>
<dbReference type="InterPro" id="IPR034393">
    <property type="entry name" value="TatSF1-like"/>
</dbReference>
<feature type="domain" description="RRM" evidence="24">
    <location>
        <begin position="136"/>
        <end position="221"/>
    </location>
</feature>
<dbReference type="Proteomes" id="UP001148018">
    <property type="component" value="Unassembled WGS sequence"/>
</dbReference>
<dbReference type="GO" id="GO:0005686">
    <property type="term" value="C:U2 snRNP"/>
    <property type="evidence" value="ECO:0007669"/>
    <property type="project" value="TreeGrafter"/>
</dbReference>
<keyword evidence="7" id="KW-0507">mRNA processing</keyword>
<gene>
    <name evidence="25" type="ORF">NHX12_010194</name>
</gene>
<feature type="compositionally biased region" description="Basic and acidic residues" evidence="23">
    <location>
        <begin position="466"/>
        <end position="477"/>
    </location>
</feature>
<dbReference type="Gene3D" id="3.30.70.330">
    <property type="match status" value="2"/>
</dbReference>
<dbReference type="EMBL" id="JANIIK010000115">
    <property type="protein sequence ID" value="KAJ3589349.1"/>
    <property type="molecule type" value="Genomic_DNA"/>
</dbReference>
<evidence type="ECO:0000256" key="5">
    <source>
        <dbReference type="ARBA" id="ARBA00022499"/>
    </source>
</evidence>
<keyword evidence="8" id="KW-0747">Spliceosome</keyword>
<protein>
    <recommendedName>
        <fullName evidence="21">17S U2 SnRNP complex component HTATSF1</fullName>
    </recommendedName>
</protein>
<keyword evidence="26" id="KW-1185">Reference proteome</keyword>
<dbReference type="InterPro" id="IPR000504">
    <property type="entry name" value="RRM_dom"/>
</dbReference>
<feature type="region of interest" description="Disordered" evidence="23">
    <location>
        <begin position="16"/>
        <end position="43"/>
    </location>
</feature>
<dbReference type="SMART" id="SM00360">
    <property type="entry name" value="RRM"/>
    <property type="match status" value="2"/>
</dbReference>
<evidence type="ECO:0000256" key="2">
    <source>
        <dbReference type="ARBA" id="ARBA00004286"/>
    </source>
</evidence>
<evidence type="ECO:0000256" key="1">
    <source>
        <dbReference type="ARBA" id="ARBA00004123"/>
    </source>
</evidence>
<dbReference type="PROSITE" id="PS50102">
    <property type="entry name" value="RRM"/>
    <property type="match status" value="2"/>
</dbReference>
<evidence type="ECO:0000259" key="24">
    <source>
        <dbReference type="PROSITE" id="PS50102"/>
    </source>
</evidence>
<dbReference type="CDD" id="cd12281">
    <property type="entry name" value="RRM1_TatSF1_like"/>
    <property type="match status" value="1"/>
</dbReference>
<evidence type="ECO:0000256" key="15">
    <source>
        <dbReference type="ARBA" id="ARBA00023159"/>
    </source>
</evidence>
<evidence type="ECO:0000256" key="13">
    <source>
        <dbReference type="ARBA" id="ARBA00022990"/>
    </source>
</evidence>
<feature type="region of interest" description="Disordered" evidence="23">
    <location>
        <begin position="79"/>
        <end position="128"/>
    </location>
</feature>
<feature type="region of interest" description="Disordered" evidence="23">
    <location>
        <begin position="371"/>
        <end position="493"/>
    </location>
</feature>
<evidence type="ECO:0000256" key="14">
    <source>
        <dbReference type="ARBA" id="ARBA00023015"/>
    </source>
</evidence>